<comment type="caution">
    <text evidence="1">The sequence shown here is derived from an EMBL/GenBank/DDBJ whole genome shotgun (WGS) entry which is preliminary data.</text>
</comment>
<dbReference type="RefSeq" id="WP_153451456.1">
    <property type="nucleotide sequence ID" value="NZ_WEGJ01000005.1"/>
</dbReference>
<organism evidence="1 2">
    <name type="scientific">Streptomyces smaragdinus</name>
    <dbReference type="NCBI Taxonomy" id="2585196"/>
    <lineage>
        <taxon>Bacteria</taxon>
        <taxon>Bacillati</taxon>
        <taxon>Actinomycetota</taxon>
        <taxon>Actinomycetes</taxon>
        <taxon>Kitasatosporales</taxon>
        <taxon>Streptomycetaceae</taxon>
        <taxon>Streptomyces</taxon>
    </lineage>
</organism>
<gene>
    <name evidence="1" type="ORF">SRB5_22340</name>
</gene>
<proteinExistence type="predicted"/>
<sequence>MRDEWGPLHLPQLLLPLSGEDHEAVVRRLLHRADLLRQLLHLGHEQPGFAELRPDVP</sequence>
<protein>
    <submittedName>
        <fullName evidence="1">Uncharacterized protein</fullName>
    </submittedName>
</protein>
<accession>A0A7K0CH77</accession>
<name>A0A7K0CH77_9ACTN</name>
<evidence type="ECO:0000313" key="2">
    <source>
        <dbReference type="Proteomes" id="UP000466345"/>
    </source>
</evidence>
<dbReference type="EMBL" id="WEGJ01000005">
    <property type="protein sequence ID" value="MQY12104.1"/>
    <property type="molecule type" value="Genomic_DNA"/>
</dbReference>
<dbReference type="AlphaFoldDB" id="A0A7K0CH77"/>
<keyword evidence="2" id="KW-1185">Reference proteome</keyword>
<dbReference type="Proteomes" id="UP000466345">
    <property type="component" value="Unassembled WGS sequence"/>
</dbReference>
<evidence type="ECO:0000313" key="1">
    <source>
        <dbReference type="EMBL" id="MQY12104.1"/>
    </source>
</evidence>
<reference evidence="1 2" key="1">
    <citation type="submission" date="2019-10" db="EMBL/GenBank/DDBJ databases">
        <title>Streptomyces smaragdinus sp. nov. and Streptomyces fabii sp. nov., isolated from the gut of fungus growing-termite Macrotermes natalensis.</title>
        <authorList>
            <person name="Schwitalla J."/>
            <person name="Benndorf R."/>
            <person name="Martin K."/>
            <person name="De Beer W."/>
            <person name="Kaster A.-K."/>
            <person name="Vollmers J."/>
            <person name="Poulsen M."/>
            <person name="Beemelmanns C."/>
        </authorList>
    </citation>
    <scope>NUCLEOTIDE SEQUENCE [LARGE SCALE GENOMIC DNA]</scope>
    <source>
        <strain evidence="1 2">RB5</strain>
    </source>
</reference>